<evidence type="ECO:0000259" key="9">
    <source>
        <dbReference type="Pfam" id="PF20473"/>
    </source>
</evidence>
<dbReference type="Gene3D" id="3.40.50.150">
    <property type="entry name" value="Vaccinia Virus protein VP39"/>
    <property type="match status" value="1"/>
</dbReference>
<dbReference type="InterPro" id="IPR046817">
    <property type="entry name" value="MmeI_N"/>
</dbReference>
<dbReference type="Pfam" id="PF20466">
    <property type="entry name" value="MmeI_TRD"/>
    <property type="match status" value="1"/>
</dbReference>
<feature type="domain" description="MmeI-like helicase spacer" evidence="6">
    <location>
        <begin position="168"/>
        <end position="246"/>
    </location>
</feature>
<gene>
    <name evidence="10" type="ORF">RMQ68_03745</name>
</gene>
<dbReference type="Pfam" id="PF20465">
    <property type="entry name" value="MmeI_hel"/>
    <property type="match status" value="1"/>
</dbReference>
<organism evidence="10">
    <name type="scientific">Arcobacter sp. AZ-2023</name>
    <dbReference type="NCBI Taxonomy" id="3074453"/>
    <lineage>
        <taxon>Bacteria</taxon>
        <taxon>Pseudomonadati</taxon>
        <taxon>Campylobacterota</taxon>
        <taxon>Epsilonproteobacteria</taxon>
        <taxon>Campylobacterales</taxon>
        <taxon>Arcobacteraceae</taxon>
        <taxon>Arcobacter</taxon>
    </lineage>
</organism>
<feature type="domain" description="MmeI-like target recognition" evidence="7">
    <location>
        <begin position="593"/>
        <end position="796"/>
    </location>
</feature>
<evidence type="ECO:0000256" key="4">
    <source>
        <dbReference type="ARBA" id="ARBA00047942"/>
    </source>
</evidence>
<dbReference type="EC" id="2.1.1.72" evidence="1"/>
<name>A0AA96IGN0_9BACT</name>
<accession>A0AA96IGN0</accession>
<evidence type="ECO:0000313" key="10">
    <source>
        <dbReference type="EMBL" id="WNL30511.1"/>
    </source>
</evidence>
<sequence>MTITQIENNLNNLIENFKKENFIFDLLLAFGEPQATITRLQKGELNQLEIKSELHHRKKVFFKVVNDDLHLVIDKLRKDIEKDKQKPRFIIVTDYDTFLAYDTKTTDTLDISIQDIAKHYDFFLPLAGMEKAKHIDENPADVKASNKLAKLYDEILKTNPTKTHEEVHALNVFLTRLLFCYFAEDSKIFEDNVFTNSISNHTQVDGSDVDSYLDRLFEVFNTPDDKRDNSLPQYLKLFPYVNGGLFRDKQPLPKFTTKSRNILLEIGTLDWSEINPDIFGSMIQAVVTPEHRGDMGMHYTSVPNIMKVMQPLFLDELYEEFEKAKGNVKKLNLLHLRLQNLKIFDPACGSGNFLIIAYKELRKLEMLIFKEGGLLISPSIKLTQFYGIELDDFAHEVAILSLWLAEHQMNVLFKKEFGTVPPALPLQDGGNIVHGNATRLNWEEVCPKNDGDEIYILGNPPYLGARYQEKNHREDLEYVLKKINGYKRLDYIACWFYKGSQFIENFNASFAFVTTNSISQGEQVVTFWPHLLNTNLEIFYAYTSFKWQNNAKSNAAVIVAIIGLRNKSNKNKYLFKNNIKQTVSNINAYLLNADNIFIEKRTKPLSNFPSITRTNPALDDGHFLLDDTEKNKLLELYPLSQKIIKPVVGAAEFLRGINKWCLWIYDKDLELANSILPINEKISKVREYRLKRDHSGSNNPADKPHQFLKMKMAKKNVLFIPTVSSERREYIPCGFLDNNTVIIDPNFAIYDPHPFILGILSSKLHMVWMKTITGKLKNDYRYSSTLVYNNFPFPDITEQQKEEITELVFNILDERENHSEKTLAQMYDPDKMPKGLKEAHHQLDLAIEKCYRNKPFENDEERLEYLFKLYEEMTKKEK</sequence>
<dbReference type="InterPro" id="IPR046818">
    <property type="entry name" value="MmeI_C"/>
</dbReference>
<evidence type="ECO:0000256" key="2">
    <source>
        <dbReference type="ARBA" id="ARBA00022603"/>
    </source>
</evidence>
<dbReference type="InterPro" id="IPR046819">
    <property type="entry name" value="MmeI_hel"/>
</dbReference>
<dbReference type="GO" id="GO:0009007">
    <property type="term" value="F:site-specific DNA-methyltransferase (adenine-specific) activity"/>
    <property type="evidence" value="ECO:0007669"/>
    <property type="project" value="UniProtKB-EC"/>
</dbReference>
<dbReference type="SUPFAM" id="SSF53335">
    <property type="entry name" value="S-adenosyl-L-methionine-dependent methyltransferases"/>
    <property type="match status" value="1"/>
</dbReference>
<evidence type="ECO:0000256" key="3">
    <source>
        <dbReference type="ARBA" id="ARBA00022679"/>
    </source>
</evidence>
<reference evidence="10" key="1">
    <citation type="submission" date="2023-09" db="EMBL/GenBank/DDBJ databases">
        <title>Arcobacter tbilisiensis sp. nov. isolated from chicken meat in Tbilisi, Georgia.</title>
        <authorList>
            <person name="Matthias R."/>
            <person name="Zautner A.E."/>
        </authorList>
    </citation>
    <scope>NUCLEOTIDE SEQUENCE</scope>
    <source>
        <strain evidence="10">LEO 52</strain>
    </source>
</reference>
<dbReference type="InterPro" id="IPR050953">
    <property type="entry name" value="N4_N6_ade-DNA_methylase"/>
</dbReference>
<feature type="domain" description="MmeI-like DNA-methyltransferase" evidence="9">
    <location>
        <begin position="321"/>
        <end position="576"/>
    </location>
</feature>
<proteinExistence type="predicted"/>
<dbReference type="GO" id="GO:0032259">
    <property type="term" value="P:methylation"/>
    <property type="evidence" value="ECO:0007669"/>
    <property type="project" value="UniProtKB-KW"/>
</dbReference>
<dbReference type="InterPro" id="IPR029063">
    <property type="entry name" value="SAM-dependent_MTases_sf"/>
</dbReference>
<comment type="catalytic activity">
    <reaction evidence="4">
        <text>a 2'-deoxyadenosine in DNA + S-adenosyl-L-methionine = an N(6)-methyl-2'-deoxyadenosine in DNA + S-adenosyl-L-homocysteine + H(+)</text>
        <dbReference type="Rhea" id="RHEA:15197"/>
        <dbReference type="Rhea" id="RHEA-COMP:12418"/>
        <dbReference type="Rhea" id="RHEA-COMP:12419"/>
        <dbReference type="ChEBI" id="CHEBI:15378"/>
        <dbReference type="ChEBI" id="CHEBI:57856"/>
        <dbReference type="ChEBI" id="CHEBI:59789"/>
        <dbReference type="ChEBI" id="CHEBI:90615"/>
        <dbReference type="ChEBI" id="CHEBI:90616"/>
        <dbReference type="EC" id="2.1.1.72"/>
    </reaction>
</comment>
<dbReference type="Pfam" id="PF20464">
    <property type="entry name" value="MmeI_N"/>
    <property type="match status" value="1"/>
</dbReference>
<dbReference type="EMBL" id="CP134854">
    <property type="protein sequence ID" value="WNL30511.1"/>
    <property type="molecule type" value="Genomic_DNA"/>
</dbReference>
<dbReference type="PANTHER" id="PTHR33841:SF1">
    <property type="entry name" value="DNA METHYLTRANSFERASE A"/>
    <property type="match status" value="1"/>
</dbReference>
<protein>
    <recommendedName>
        <fullName evidence="1">site-specific DNA-methyltransferase (adenine-specific)</fullName>
        <ecNumber evidence="1">2.1.1.72</ecNumber>
    </recommendedName>
</protein>
<keyword evidence="3" id="KW-0808">Transferase</keyword>
<evidence type="ECO:0000259" key="7">
    <source>
        <dbReference type="Pfam" id="PF20466"/>
    </source>
</evidence>
<dbReference type="Pfam" id="PF20473">
    <property type="entry name" value="MmeI_Mtase"/>
    <property type="match status" value="1"/>
</dbReference>
<dbReference type="InterPro" id="IPR046816">
    <property type="entry name" value="MmeI_Mtase"/>
</dbReference>
<feature type="domain" description="MmeI-like N-terminal" evidence="5">
    <location>
        <begin position="1"/>
        <end position="157"/>
    </location>
</feature>
<dbReference type="REBASE" id="763360">
    <property type="entry name" value="AspLEO52ORF3745P"/>
</dbReference>
<evidence type="ECO:0000259" key="6">
    <source>
        <dbReference type="Pfam" id="PF20465"/>
    </source>
</evidence>
<dbReference type="AlphaFoldDB" id="A0AA96IGN0"/>
<evidence type="ECO:0000259" key="8">
    <source>
        <dbReference type="Pfam" id="PF20467"/>
    </source>
</evidence>
<dbReference type="InterPro" id="IPR046820">
    <property type="entry name" value="MmeI_TRD"/>
</dbReference>
<dbReference type="Pfam" id="PF20467">
    <property type="entry name" value="MmeI_C"/>
    <property type="match status" value="1"/>
</dbReference>
<evidence type="ECO:0000256" key="1">
    <source>
        <dbReference type="ARBA" id="ARBA00011900"/>
    </source>
</evidence>
<dbReference type="PANTHER" id="PTHR33841">
    <property type="entry name" value="DNA METHYLTRANSFERASE YEEA-RELATED"/>
    <property type="match status" value="1"/>
</dbReference>
<feature type="domain" description="MmeI-like C-terminal" evidence="8">
    <location>
        <begin position="797"/>
        <end position="875"/>
    </location>
</feature>
<evidence type="ECO:0000259" key="5">
    <source>
        <dbReference type="Pfam" id="PF20464"/>
    </source>
</evidence>
<keyword evidence="2 10" id="KW-0489">Methyltransferase</keyword>